<dbReference type="EMBL" id="QPJK01000011">
    <property type="protein sequence ID" value="RCW66231.1"/>
    <property type="molecule type" value="Genomic_DNA"/>
</dbReference>
<comment type="caution">
    <text evidence="2">The sequence shown here is derived from an EMBL/GenBank/DDBJ whole genome shotgun (WGS) entry which is preliminary data.</text>
</comment>
<feature type="region of interest" description="Disordered" evidence="1">
    <location>
        <begin position="106"/>
        <end position="144"/>
    </location>
</feature>
<dbReference type="RefSeq" id="WP_114471588.1">
    <property type="nucleotide sequence ID" value="NZ_QPJK01000011.1"/>
</dbReference>
<dbReference type="AlphaFoldDB" id="A0A368XE30"/>
<sequence length="144" mass="15834">MTTFTHRLTKRDGNWVAESVTKLEHNRELSIRTRRDSNGTVRTYATVSKIEGSFRTHRMGFGSKGGDFQKTVLSLNPTRATSKAIQTQHDTAMAQMESILFQVRKHYEEEDREANAAQPTAETSDAVATDTAAVAAASSSEVAA</sequence>
<keyword evidence="3" id="KW-1185">Reference proteome</keyword>
<name>A0A368XE30_9BURK</name>
<dbReference type="OrthoDB" id="8911181at2"/>
<protein>
    <submittedName>
        <fullName evidence="2">Uncharacterized protein</fullName>
    </submittedName>
</protein>
<accession>A0A368XE30</accession>
<proteinExistence type="predicted"/>
<dbReference type="Proteomes" id="UP000252884">
    <property type="component" value="Unassembled WGS sequence"/>
</dbReference>
<feature type="compositionally biased region" description="Low complexity" evidence="1">
    <location>
        <begin position="120"/>
        <end position="144"/>
    </location>
</feature>
<evidence type="ECO:0000313" key="3">
    <source>
        <dbReference type="Proteomes" id="UP000252884"/>
    </source>
</evidence>
<evidence type="ECO:0000256" key="1">
    <source>
        <dbReference type="SAM" id="MobiDB-lite"/>
    </source>
</evidence>
<organism evidence="2 3">
    <name type="scientific">Pseudorhodoferax soli</name>
    <dbReference type="NCBI Taxonomy" id="545864"/>
    <lineage>
        <taxon>Bacteria</taxon>
        <taxon>Pseudomonadati</taxon>
        <taxon>Pseudomonadota</taxon>
        <taxon>Betaproteobacteria</taxon>
        <taxon>Burkholderiales</taxon>
        <taxon>Comamonadaceae</taxon>
    </lineage>
</organism>
<reference evidence="2 3" key="1">
    <citation type="submission" date="2018-07" db="EMBL/GenBank/DDBJ databases">
        <title>Genomic Encyclopedia of Type Strains, Phase IV (KMG-IV): sequencing the most valuable type-strain genomes for metagenomic binning, comparative biology and taxonomic classification.</title>
        <authorList>
            <person name="Goeker M."/>
        </authorList>
    </citation>
    <scope>NUCLEOTIDE SEQUENCE [LARGE SCALE GENOMIC DNA]</scope>
    <source>
        <strain evidence="2 3">DSM 21634</strain>
    </source>
</reference>
<gene>
    <name evidence="2" type="ORF">DES41_111189</name>
</gene>
<evidence type="ECO:0000313" key="2">
    <source>
        <dbReference type="EMBL" id="RCW66231.1"/>
    </source>
</evidence>